<dbReference type="VEuPathDB" id="FungiDB:RO3G_04180"/>
<reference evidence="9 10" key="1">
    <citation type="journal article" date="2009" name="PLoS Genet.">
        <title>Genomic analysis of the basal lineage fungus Rhizopus oryzae reveals a whole-genome duplication.</title>
        <authorList>
            <person name="Ma L.-J."/>
            <person name="Ibrahim A.S."/>
            <person name="Skory C."/>
            <person name="Grabherr M.G."/>
            <person name="Burger G."/>
            <person name="Butler M."/>
            <person name="Elias M."/>
            <person name="Idnurm A."/>
            <person name="Lang B.F."/>
            <person name="Sone T."/>
            <person name="Abe A."/>
            <person name="Calvo S.E."/>
            <person name="Corrochano L.M."/>
            <person name="Engels R."/>
            <person name="Fu J."/>
            <person name="Hansberg W."/>
            <person name="Kim J.-M."/>
            <person name="Kodira C.D."/>
            <person name="Koehrsen M.J."/>
            <person name="Liu B."/>
            <person name="Miranda-Saavedra D."/>
            <person name="O'Leary S."/>
            <person name="Ortiz-Castellanos L."/>
            <person name="Poulter R."/>
            <person name="Rodriguez-Romero J."/>
            <person name="Ruiz-Herrera J."/>
            <person name="Shen Y.-Q."/>
            <person name="Zeng Q."/>
            <person name="Galagan J."/>
            <person name="Birren B.W."/>
            <person name="Cuomo C.A."/>
            <person name="Wickes B.L."/>
        </authorList>
    </citation>
    <scope>NUCLEOTIDE SEQUENCE [LARGE SCALE GENOMIC DNA]</scope>
    <source>
        <strain evidence="10">RA 99-880 / ATCC MYA-4621 / FGSC 9543 / NRRL 43880</strain>
    </source>
</reference>
<dbReference type="EMBL" id="CH476733">
    <property type="protein sequence ID" value="EIE79475.1"/>
    <property type="molecule type" value="Genomic_DNA"/>
</dbReference>
<evidence type="ECO:0000313" key="9">
    <source>
        <dbReference type="EMBL" id="EIE79475.1"/>
    </source>
</evidence>
<evidence type="ECO:0000313" key="10">
    <source>
        <dbReference type="Proteomes" id="UP000009138"/>
    </source>
</evidence>
<protein>
    <recommendedName>
        <fullName evidence="5">26S proteasome regulatory subunit RPN1</fullName>
    </recommendedName>
</protein>
<dbReference type="eggNOG" id="KOG2005">
    <property type="taxonomic scope" value="Eukaryota"/>
</dbReference>
<dbReference type="InterPro" id="IPR016024">
    <property type="entry name" value="ARM-type_fold"/>
</dbReference>
<dbReference type="Gene3D" id="1.25.10.10">
    <property type="entry name" value="Leucine-rich Repeat Variant"/>
    <property type="match status" value="1"/>
</dbReference>
<organism evidence="9 10">
    <name type="scientific">Rhizopus delemar (strain RA 99-880 / ATCC MYA-4621 / FGSC 9543 / NRRL 43880)</name>
    <name type="common">Mucormycosis agent</name>
    <name type="synonym">Rhizopus arrhizus var. delemar</name>
    <dbReference type="NCBI Taxonomy" id="246409"/>
    <lineage>
        <taxon>Eukaryota</taxon>
        <taxon>Fungi</taxon>
        <taxon>Fungi incertae sedis</taxon>
        <taxon>Mucoromycota</taxon>
        <taxon>Mucoromycotina</taxon>
        <taxon>Mucoromycetes</taxon>
        <taxon>Mucorales</taxon>
        <taxon>Mucorineae</taxon>
        <taxon>Rhizopodaceae</taxon>
        <taxon>Rhizopus</taxon>
    </lineage>
</organism>
<dbReference type="InterPro" id="IPR041433">
    <property type="entry name" value="RPN1_C"/>
</dbReference>
<dbReference type="FunCoup" id="I1BTE5">
    <property type="interactions" value="1180"/>
</dbReference>
<dbReference type="InterPro" id="IPR011989">
    <property type="entry name" value="ARM-like"/>
</dbReference>
<proteinExistence type="inferred from homology"/>
<evidence type="ECO:0000256" key="6">
    <source>
        <dbReference type="SAM" id="MobiDB-lite"/>
    </source>
</evidence>
<dbReference type="InterPro" id="IPR002015">
    <property type="entry name" value="Proteasome/cyclosome_rpt"/>
</dbReference>
<dbReference type="Proteomes" id="UP000009138">
    <property type="component" value="Unassembled WGS sequence"/>
</dbReference>
<dbReference type="InParanoid" id="I1BTE5"/>
<gene>
    <name evidence="9" type="ORF">RO3G_04180</name>
</gene>
<dbReference type="InterPro" id="IPR016643">
    <property type="entry name" value="26S_Psome_Rpn1"/>
</dbReference>
<feature type="domain" description="26S proteasome non-ATPase regulatory subunit RPN1 C-terminal" evidence="8">
    <location>
        <begin position="817"/>
        <end position="870"/>
    </location>
</feature>
<dbReference type="GO" id="GO:0030234">
    <property type="term" value="F:enzyme regulator activity"/>
    <property type="evidence" value="ECO:0007669"/>
    <property type="project" value="UniProtKB-UniRule"/>
</dbReference>
<dbReference type="SUPFAM" id="SSF48371">
    <property type="entry name" value="ARM repeat"/>
    <property type="match status" value="1"/>
</dbReference>
<dbReference type="AlphaFoldDB" id="I1BTE5"/>
<evidence type="ECO:0000259" key="8">
    <source>
        <dbReference type="Pfam" id="PF18051"/>
    </source>
</evidence>
<keyword evidence="10" id="KW-1185">Reference proteome</keyword>
<dbReference type="FunFam" id="1.25.10.10:FF:000026">
    <property type="entry name" value="26S proteasome non-ATPase regulatory subunit 2"/>
    <property type="match status" value="1"/>
</dbReference>
<dbReference type="OrthoDB" id="10252509at2759"/>
<dbReference type="GO" id="GO:0008540">
    <property type="term" value="C:proteasome regulatory particle, base subcomplex"/>
    <property type="evidence" value="ECO:0007669"/>
    <property type="project" value="UniProtKB-UniRule"/>
</dbReference>
<evidence type="ECO:0000256" key="4">
    <source>
        <dbReference type="ARBA" id="ARBA00057191"/>
    </source>
</evidence>
<keyword evidence="2" id="KW-0677">Repeat</keyword>
<dbReference type="Pfam" id="PF01851">
    <property type="entry name" value="PC_rep"/>
    <property type="match status" value="2"/>
</dbReference>
<dbReference type="PIRSF" id="PIRSF015965">
    <property type="entry name" value="26S_Psome_Rpn1"/>
    <property type="match status" value="1"/>
</dbReference>
<dbReference type="OMA" id="GTCNGDI"/>
<dbReference type="GO" id="GO:0043161">
    <property type="term" value="P:proteasome-mediated ubiquitin-dependent protein catabolic process"/>
    <property type="evidence" value="ECO:0007669"/>
    <property type="project" value="TreeGrafter"/>
</dbReference>
<dbReference type="GO" id="GO:0005634">
    <property type="term" value="C:nucleus"/>
    <property type="evidence" value="ECO:0007669"/>
    <property type="project" value="TreeGrafter"/>
</dbReference>
<evidence type="ECO:0000256" key="1">
    <source>
        <dbReference type="ARBA" id="ARBA00005460"/>
    </source>
</evidence>
<feature type="domain" description="RPN1 N-terminal" evidence="7">
    <location>
        <begin position="41"/>
        <end position="336"/>
    </location>
</feature>
<comment type="similarity">
    <text evidence="1 5">Belongs to the proteasome subunit S2 family.</text>
</comment>
<accession>I1BTE5</accession>
<dbReference type="Pfam" id="PF17781">
    <property type="entry name" value="RPN1_RPN2_N"/>
    <property type="match status" value="1"/>
</dbReference>
<keyword evidence="3 5" id="KW-0647">Proteasome</keyword>
<dbReference type="STRING" id="246409.I1BTE5"/>
<dbReference type="PANTHER" id="PTHR10943:SF1">
    <property type="entry name" value="26S PROTEASOME NON-ATPASE REGULATORY SUBUNIT 2"/>
    <property type="match status" value="1"/>
</dbReference>
<comment type="function">
    <text evidence="4 5">Acts as a regulatory subunit of the 26 proteasome which is involved in the ATP-dependent degradation of ubiquitinated proteins.</text>
</comment>
<dbReference type="GeneID" id="93611151"/>
<feature type="region of interest" description="Disordered" evidence="6">
    <location>
        <begin position="1"/>
        <end position="35"/>
    </location>
</feature>
<dbReference type="GO" id="GO:0042176">
    <property type="term" value="P:regulation of protein catabolic process"/>
    <property type="evidence" value="ECO:0007669"/>
    <property type="project" value="InterPro"/>
</dbReference>
<dbReference type="InterPro" id="IPR040892">
    <property type="entry name" value="RPN1_N"/>
</dbReference>
<evidence type="ECO:0000259" key="7">
    <source>
        <dbReference type="Pfam" id="PF17781"/>
    </source>
</evidence>
<feature type="compositionally biased region" description="Basic and acidic residues" evidence="6">
    <location>
        <begin position="1"/>
        <end position="26"/>
    </location>
</feature>
<sequence>MVNEKKEETVTPKVEDKKNKNDKKEQEEELSEEDQQLKAELELMVERLQDENKDLHRPALEHLRTAIRTSTSSMTSVPKPLKFLGKFYPSLKQLHASWSESADKKLFADILSVLSMSYGEEGQQETLKYRFVGSTDEDIGSWGHEYVRHLSSEIMQEYQARLESDQSTKELIDLALEIVPFFLKHNAEADAVDLLLEVESIDQLVQFVDKNTYERVCLYMVSCVNLLAPPDDLEFLKTARAIYRQQEKYAQALNLAIRIGSMDLIKEDFEQCPDPLMKKQMAFQLARQQIHIETEDSDLNACINNTNLSKYFLALARELDVMEPKIPEDIYKSHLENHRTAFSSNIDSARNNLSSTFVNAFVNAAFCKDKLMEAEDENDSAWIYKNKEHAMTSATASLGLISLWDVEAGLSTIDRYTYSTDDNIKAGALLAIGILNTGVREESDPALALLSEHLESGSVAIKQAAVFGLGLAYAGSARTEVADLLLPIISDTALSMELSSMAALSLGIVFVGSCDGDITSTILQTMMEREDQYLKESWSRFMALGLSLLYLGKQDASEATLETLKAIEHPLGKQAEVLVEALSYAGTGNVLKVQKMLHMCNDHLDKETEDDTFQGFATLGVALIAMGEEVGSEMSLRTFNHLMHYGEPVIRKTVPLVYGLLCASNPQVTILDTLSKYSHDNDSEVAISAIFAMGLVGAGTNNARLAQMLRQLASFYHKDASSLFMVRIAQGLLHMAKGTMTLNPFHTDRQIMSPVALAGLLTTIIAFTDHKTFIFGRYHYLLYSLVTAMYPRFLITFDESLENLPTTVRVGQAVDVVGQAGRPKTITGFQTHSTPVLLAHSERAELATEEYLSLAPVLEGVVLLRKNPEYMEEDKE</sequence>
<evidence type="ECO:0000256" key="5">
    <source>
        <dbReference type="PIRNR" id="PIRNR015965"/>
    </source>
</evidence>
<dbReference type="GO" id="GO:0034515">
    <property type="term" value="C:proteasome storage granule"/>
    <property type="evidence" value="ECO:0007669"/>
    <property type="project" value="TreeGrafter"/>
</dbReference>
<dbReference type="Pfam" id="PF18051">
    <property type="entry name" value="RPN1_C"/>
    <property type="match status" value="1"/>
</dbReference>
<dbReference type="PANTHER" id="PTHR10943">
    <property type="entry name" value="26S PROTEASOME NON-ATPASE REGULATORY SUBUNIT"/>
    <property type="match status" value="1"/>
</dbReference>
<dbReference type="RefSeq" id="XP_067514871.1">
    <property type="nucleotide sequence ID" value="XM_067658770.1"/>
</dbReference>
<name>I1BTE5_RHIO9</name>
<evidence type="ECO:0000256" key="2">
    <source>
        <dbReference type="ARBA" id="ARBA00022737"/>
    </source>
</evidence>
<evidence type="ECO:0000256" key="3">
    <source>
        <dbReference type="ARBA" id="ARBA00022942"/>
    </source>
</evidence>